<keyword evidence="1" id="KW-0472">Membrane</keyword>
<sequence>MDVFNYSLKHYVMKIIDTKTHGYMDYIMGIFLIACPSLFDLGHETVQGIVFYAAGAAAVVYSILTNYELGLVKIIPMKIHLTLDFLSGVFLATSPWLFGFAETVYGPHLTLGIIEILVSILTSHKITREVEV</sequence>
<keyword evidence="4" id="KW-1185">Reference proteome</keyword>
<dbReference type="Proteomes" id="UP000655016">
    <property type="component" value="Unassembled WGS sequence"/>
</dbReference>
<comment type="caution">
    <text evidence="3">The sequence shown here is derived from an EMBL/GenBank/DDBJ whole genome shotgun (WGS) entry which is preliminary data.</text>
</comment>
<feature type="transmembrane region" description="Helical" evidence="1">
    <location>
        <begin position="21"/>
        <end position="39"/>
    </location>
</feature>
<feature type="domain" description="SPW repeat-containing integral membrane" evidence="2">
    <location>
        <begin position="21"/>
        <end position="119"/>
    </location>
</feature>
<reference evidence="4" key="1">
    <citation type="journal article" date="2019" name="Int. J. Syst. Evol. Microbiol.">
        <title>The Global Catalogue of Microorganisms (GCM) 10K type strain sequencing project: providing services to taxonomists for standard genome sequencing and annotation.</title>
        <authorList>
            <consortium name="The Broad Institute Genomics Platform"/>
            <consortium name="The Broad Institute Genome Sequencing Center for Infectious Disease"/>
            <person name="Wu L."/>
            <person name="Ma J."/>
        </authorList>
    </citation>
    <scope>NUCLEOTIDE SEQUENCE [LARGE SCALE GENOMIC DNA]</scope>
    <source>
        <strain evidence="4">CGMCC 1.16060</strain>
    </source>
</reference>
<organism evidence="3 4">
    <name type="scientific">Flavobacterium limi</name>
    <dbReference type="NCBI Taxonomy" id="2045105"/>
    <lineage>
        <taxon>Bacteria</taxon>
        <taxon>Pseudomonadati</taxon>
        <taxon>Bacteroidota</taxon>
        <taxon>Flavobacteriia</taxon>
        <taxon>Flavobacteriales</taxon>
        <taxon>Flavobacteriaceae</taxon>
        <taxon>Flavobacterium</taxon>
    </lineage>
</organism>
<feature type="transmembrane region" description="Helical" evidence="1">
    <location>
        <begin position="79"/>
        <end position="98"/>
    </location>
</feature>
<evidence type="ECO:0000256" key="1">
    <source>
        <dbReference type="SAM" id="Phobius"/>
    </source>
</evidence>
<protein>
    <recommendedName>
        <fullName evidence="2">SPW repeat-containing integral membrane domain-containing protein</fullName>
    </recommendedName>
</protein>
<dbReference type="InterPro" id="IPR005530">
    <property type="entry name" value="SPW"/>
</dbReference>
<gene>
    <name evidence="3" type="ORF">GCM10011518_42200</name>
</gene>
<keyword evidence="1" id="KW-1133">Transmembrane helix</keyword>
<evidence type="ECO:0000313" key="4">
    <source>
        <dbReference type="Proteomes" id="UP000655016"/>
    </source>
</evidence>
<accession>A0ABQ1UWN7</accession>
<dbReference type="EMBL" id="BMKP01000013">
    <property type="protein sequence ID" value="GGF28427.1"/>
    <property type="molecule type" value="Genomic_DNA"/>
</dbReference>
<keyword evidence="1" id="KW-0812">Transmembrane</keyword>
<evidence type="ECO:0000259" key="2">
    <source>
        <dbReference type="Pfam" id="PF03779"/>
    </source>
</evidence>
<evidence type="ECO:0000313" key="3">
    <source>
        <dbReference type="EMBL" id="GGF28427.1"/>
    </source>
</evidence>
<name>A0ABQ1UWN7_9FLAO</name>
<proteinExistence type="predicted"/>
<dbReference type="Pfam" id="PF03779">
    <property type="entry name" value="SPW"/>
    <property type="match status" value="1"/>
</dbReference>
<feature type="transmembrane region" description="Helical" evidence="1">
    <location>
        <begin position="45"/>
        <end position="67"/>
    </location>
</feature>